<protein>
    <submittedName>
        <fullName evidence="6">Putative NOT transcription complex subunit VIP2</fullName>
    </submittedName>
</protein>
<evidence type="ECO:0000259" key="5">
    <source>
        <dbReference type="Pfam" id="PF04153"/>
    </source>
</evidence>
<dbReference type="Proteomes" id="UP000288805">
    <property type="component" value="Unassembled WGS sequence"/>
</dbReference>
<sequence>MEILQNQIDNWFVAQPGWVPYTGSPLMVRGFGLALTRTGPSCSLVVVPFGDELESSLNGSTSNLQDSNGRSFATSFSAQSGAASPVFHHSGSIQGLHNIHGSFNVPNMPGTLASRNSTINSVPSGGVQQPTGNLSSGRYASNSLPVALSQISHGSSHGHSGVANRGGISVVGSPGYSSSTNGVGGSIPGILPTSAAIANRSAVPGLGVSPILGNAGPRITSSMGNIVGGGNIGRSISSGGGLSVPGIASRLNLAANSGSGSLNVQGPNRLMSGVLQQGKIVSILLAINGWDCDLLPEFVLVGDEYNILGMLEGISTNASPQVISMLGNSYPSAGGPLSQGHVQTVNNLSSMGMLNDVNSNENSPFDINDFPQLTSRPSSSGGPQGQLGSLRKQGLGVSPIVQQNQEFSIQNEDFPALPGFKALVDALDKSDLPCILMAQLPPEACGTEVAIHNEIIVARALSYLALWWSGGFGYYMVVTMVHIFDNWISEGGNADYAMDLHQKEQFHDNTVSMMQSQHFSMGRSAGFNLGGSYSSHRPQQQQQHAPAVSSGGVSFSPVNNQDLLHLHGSDIFPSSHSTYHSQTSGPPGIGLRPLNSPNTVSGMGSYDQLIQQYQQHQNQSQFRLQQMSAVSQAFRDQGMKSMQATQAAPDPFGLLGLLSVIRMSDPDLTSLALGIDLTTLGLNLNSAENLHKTFGSPWSDEPAKGDPEFSVPQCYYAKQPPALHQGYFLKFQVETLFYIFYSMPKDEAQLYAANELYNRGWFFHREHRLWFIRVANMEPLVKTNTYERGSYLCFDPNTWESVRKDNFVLHYELLEKKPPLPQH</sequence>
<dbReference type="AlphaFoldDB" id="A0A438G184"/>
<dbReference type="InterPro" id="IPR040168">
    <property type="entry name" value="Not2/3/5"/>
</dbReference>
<dbReference type="Pfam" id="PF04153">
    <property type="entry name" value="NOT2_3_5_C"/>
    <property type="match status" value="1"/>
</dbReference>
<dbReference type="FunFam" id="2.30.30.1020:FF:000004">
    <property type="entry name" value="probable NOT transcription complex subunit VIP2 isoform X1"/>
    <property type="match status" value="1"/>
</dbReference>
<evidence type="ECO:0000256" key="2">
    <source>
        <dbReference type="ARBA" id="ARBA00023015"/>
    </source>
</evidence>
<dbReference type="InterPro" id="IPR007282">
    <property type="entry name" value="NOT2/3/5_C"/>
</dbReference>
<feature type="compositionally biased region" description="Low complexity" evidence="4">
    <location>
        <begin position="375"/>
        <end position="388"/>
    </location>
</feature>
<dbReference type="PANTHER" id="PTHR23326">
    <property type="entry name" value="CCR4 NOT-RELATED"/>
    <property type="match status" value="1"/>
</dbReference>
<comment type="caution">
    <text evidence="6">The sequence shown here is derived from an EMBL/GenBank/DDBJ whole genome shotgun (WGS) entry which is preliminary data.</text>
</comment>
<dbReference type="GO" id="GO:0006355">
    <property type="term" value="P:regulation of DNA-templated transcription"/>
    <property type="evidence" value="ECO:0007669"/>
    <property type="project" value="InterPro"/>
</dbReference>
<name>A0A438G184_VITVI</name>
<evidence type="ECO:0000313" key="6">
    <source>
        <dbReference type="EMBL" id="RVW65977.1"/>
    </source>
</evidence>
<feature type="region of interest" description="Disordered" evidence="4">
    <location>
        <begin position="530"/>
        <end position="552"/>
    </location>
</feature>
<feature type="domain" description="NOT2/NOT3/NOT5 C-terminal" evidence="5">
    <location>
        <begin position="691"/>
        <end position="814"/>
    </location>
</feature>
<evidence type="ECO:0000256" key="3">
    <source>
        <dbReference type="ARBA" id="ARBA00023163"/>
    </source>
</evidence>
<organism evidence="6 7">
    <name type="scientific">Vitis vinifera</name>
    <name type="common">Grape</name>
    <dbReference type="NCBI Taxonomy" id="29760"/>
    <lineage>
        <taxon>Eukaryota</taxon>
        <taxon>Viridiplantae</taxon>
        <taxon>Streptophyta</taxon>
        <taxon>Embryophyta</taxon>
        <taxon>Tracheophyta</taxon>
        <taxon>Spermatophyta</taxon>
        <taxon>Magnoliopsida</taxon>
        <taxon>eudicotyledons</taxon>
        <taxon>Gunneridae</taxon>
        <taxon>Pentapetalae</taxon>
        <taxon>rosids</taxon>
        <taxon>Vitales</taxon>
        <taxon>Vitaceae</taxon>
        <taxon>Viteae</taxon>
        <taxon>Vitis</taxon>
    </lineage>
</organism>
<evidence type="ECO:0000256" key="1">
    <source>
        <dbReference type="ARBA" id="ARBA00007682"/>
    </source>
</evidence>
<dbReference type="GO" id="GO:0030015">
    <property type="term" value="C:CCR4-NOT core complex"/>
    <property type="evidence" value="ECO:0007669"/>
    <property type="project" value="InterPro"/>
</dbReference>
<evidence type="ECO:0000256" key="4">
    <source>
        <dbReference type="SAM" id="MobiDB-lite"/>
    </source>
</evidence>
<reference evidence="6 7" key="1">
    <citation type="journal article" date="2018" name="PLoS Genet.">
        <title>Population sequencing reveals clonal diversity and ancestral inbreeding in the grapevine cultivar Chardonnay.</title>
        <authorList>
            <person name="Roach M.J."/>
            <person name="Johnson D.L."/>
            <person name="Bohlmann J."/>
            <person name="van Vuuren H.J."/>
            <person name="Jones S.J."/>
            <person name="Pretorius I.S."/>
            <person name="Schmidt S.A."/>
            <person name="Borneman A.R."/>
        </authorList>
    </citation>
    <scope>NUCLEOTIDE SEQUENCE [LARGE SCALE GENOMIC DNA]</scope>
    <source>
        <strain evidence="7">cv. Chardonnay</strain>
        <tissue evidence="6">Leaf</tissue>
    </source>
</reference>
<dbReference type="EMBL" id="QGNW01000684">
    <property type="protein sequence ID" value="RVW65977.1"/>
    <property type="molecule type" value="Genomic_DNA"/>
</dbReference>
<dbReference type="InterPro" id="IPR038635">
    <property type="entry name" value="CCR4-NOT_su2/3/5_C_sf"/>
</dbReference>
<keyword evidence="2" id="KW-0805">Transcription regulation</keyword>
<keyword evidence="3" id="KW-0804">Transcription</keyword>
<comment type="similarity">
    <text evidence="1">Belongs to the CNOT2/3/5 family.</text>
</comment>
<gene>
    <name evidence="6" type="primary">VIP2_12</name>
    <name evidence="6" type="ORF">CK203_007269</name>
</gene>
<accession>A0A438G184</accession>
<feature type="region of interest" description="Disordered" evidence="4">
    <location>
        <begin position="365"/>
        <end position="388"/>
    </location>
</feature>
<proteinExistence type="inferred from homology"/>
<dbReference type="Gene3D" id="2.30.30.1020">
    <property type="entry name" value="CCR4-NOT complex subunit 2/3/5, C-terminal domain"/>
    <property type="match status" value="1"/>
</dbReference>
<evidence type="ECO:0000313" key="7">
    <source>
        <dbReference type="Proteomes" id="UP000288805"/>
    </source>
</evidence>